<feature type="region of interest" description="Disordered" evidence="1">
    <location>
        <begin position="1"/>
        <end position="21"/>
    </location>
</feature>
<dbReference type="AlphaFoldDB" id="A0A1B9IGP0"/>
<evidence type="ECO:0000313" key="3">
    <source>
        <dbReference type="Proteomes" id="UP000092583"/>
    </source>
</evidence>
<feature type="compositionally biased region" description="Basic and acidic residues" evidence="1">
    <location>
        <begin position="1"/>
        <end position="15"/>
    </location>
</feature>
<dbReference type="Proteomes" id="UP000092583">
    <property type="component" value="Unassembled WGS sequence"/>
</dbReference>
<feature type="region of interest" description="Disordered" evidence="1">
    <location>
        <begin position="51"/>
        <end position="72"/>
    </location>
</feature>
<protein>
    <submittedName>
        <fullName evidence="2">Uncharacterized protein</fullName>
    </submittedName>
</protein>
<evidence type="ECO:0000256" key="1">
    <source>
        <dbReference type="SAM" id="MobiDB-lite"/>
    </source>
</evidence>
<proteinExistence type="predicted"/>
<keyword evidence="3" id="KW-1185">Reference proteome</keyword>
<name>A0A1B9IGP0_9TREE</name>
<dbReference type="EMBL" id="KI669470">
    <property type="protein sequence ID" value="OCF54564.1"/>
    <property type="molecule type" value="Genomic_DNA"/>
</dbReference>
<reference evidence="3" key="2">
    <citation type="submission" date="2013-12" db="EMBL/GenBank/DDBJ databases">
        <title>Evolution of pathogenesis and genome organization in the Tremellales.</title>
        <authorList>
            <person name="Cuomo C."/>
            <person name="Litvintseva A."/>
            <person name="Heitman J."/>
            <person name="Chen Y."/>
            <person name="Sun S."/>
            <person name="Springer D."/>
            <person name="Dromer F."/>
            <person name="Young S."/>
            <person name="Zeng Q."/>
            <person name="Chapman S."/>
            <person name="Gujja S."/>
            <person name="Saif S."/>
            <person name="Birren B."/>
        </authorList>
    </citation>
    <scope>NUCLEOTIDE SEQUENCE [LARGE SCALE GENOMIC DNA]</scope>
    <source>
        <strain evidence="3">CBS 10435</strain>
    </source>
</reference>
<accession>A0A1B9IGP0</accession>
<dbReference type="OrthoDB" id="10546745at2759"/>
<feature type="compositionally biased region" description="Polar residues" evidence="1">
    <location>
        <begin position="218"/>
        <end position="228"/>
    </location>
</feature>
<feature type="compositionally biased region" description="Polar residues" evidence="1">
    <location>
        <begin position="115"/>
        <end position="125"/>
    </location>
</feature>
<sequence>MYTERKVDRQNRDEWDGTEGDVNFRFSSPIYAEEPSLISTIAVKREREPIPPATARTPRPHKFHRDHWSPPSDFKTVTHPPYLHSTQHSSDHIARPTNLDVKVEVDVQDGQTQSMNESLTANSRSIFPGTGPLSQSIPHHPARDNVCSPRRIMNIGNDSNSHSTAPHPQQYHFRPPARSTTFSSRSPPLRNSSNSSRRKRDIAVPHGRRVKTSHDPRTQQNRNTNISIKENAETLEDFLSSSKRVLNPEEVYASPTSQLRNEFFSQSIHESLYVTKWKDALDSVDKLGNGGDSLGEAIKIKGLLEIGIQLLKISISGLSTVADRRQLLGNHRILIIGSWKQTSIVGELKDQLGKLGGTVCTSEDELFYKGARTYIQIIGPGFSGSSYISTANRRIERMERWTIQSCLVKLIKWCDAKALRNKPLDARLEILGSQCKKNCWDIGAGKEVSISGSIPDESKVSIRRICDYERFLIHPTVRYLTTSNARDRIVITPSSSTTVTPDRHDLMRMTMEGFYDFVIDLREYARRASRESHQPRMSADKKRFAKTLPPTLATDAICT</sequence>
<feature type="compositionally biased region" description="Basic residues" evidence="1">
    <location>
        <begin position="196"/>
        <end position="211"/>
    </location>
</feature>
<reference evidence="2 3" key="1">
    <citation type="submission" date="2013-07" db="EMBL/GenBank/DDBJ databases">
        <title>The Genome Sequence of Kwoniella mangroviensis CBS10435.</title>
        <authorList>
            <consortium name="The Broad Institute Genome Sequencing Platform"/>
            <person name="Cuomo C."/>
            <person name="Litvintseva A."/>
            <person name="Chen Y."/>
            <person name="Heitman J."/>
            <person name="Sun S."/>
            <person name="Springer D."/>
            <person name="Dromer F."/>
            <person name="Young S.K."/>
            <person name="Zeng Q."/>
            <person name="Gargeya S."/>
            <person name="Fitzgerald M."/>
            <person name="Abouelleil A."/>
            <person name="Alvarado L."/>
            <person name="Berlin A.M."/>
            <person name="Chapman S.B."/>
            <person name="Dewar J."/>
            <person name="Goldberg J."/>
            <person name="Griggs A."/>
            <person name="Gujja S."/>
            <person name="Hansen M."/>
            <person name="Howarth C."/>
            <person name="Imamovic A."/>
            <person name="Larimer J."/>
            <person name="McCowan C."/>
            <person name="Murphy C."/>
            <person name="Pearson M."/>
            <person name="Priest M."/>
            <person name="Roberts A."/>
            <person name="Saif S."/>
            <person name="Shea T."/>
            <person name="Sykes S."/>
            <person name="Wortman J."/>
            <person name="Nusbaum C."/>
            <person name="Birren B."/>
        </authorList>
    </citation>
    <scope>NUCLEOTIDE SEQUENCE [LARGE SCALE GENOMIC DNA]</scope>
    <source>
        <strain evidence="2 3">CBS 10435</strain>
    </source>
</reference>
<feature type="compositionally biased region" description="Polar residues" evidence="1">
    <location>
        <begin position="156"/>
        <end position="167"/>
    </location>
</feature>
<organism evidence="2 3">
    <name type="scientific">Kwoniella mangroviensis CBS 10435</name>
    <dbReference type="NCBI Taxonomy" id="1331196"/>
    <lineage>
        <taxon>Eukaryota</taxon>
        <taxon>Fungi</taxon>
        <taxon>Dikarya</taxon>
        <taxon>Basidiomycota</taxon>
        <taxon>Agaricomycotina</taxon>
        <taxon>Tremellomycetes</taxon>
        <taxon>Tremellales</taxon>
        <taxon>Cryptococcaceae</taxon>
        <taxon>Kwoniella</taxon>
    </lineage>
</organism>
<evidence type="ECO:0000313" key="2">
    <source>
        <dbReference type="EMBL" id="OCF54564.1"/>
    </source>
</evidence>
<feature type="compositionally biased region" description="Low complexity" evidence="1">
    <location>
        <begin position="183"/>
        <end position="195"/>
    </location>
</feature>
<gene>
    <name evidence="2" type="ORF">L486_08115</name>
</gene>
<feature type="region of interest" description="Disordered" evidence="1">
    <location>
        <begin position="115"/>
        <end position="230"/>
    </location>
</feature>